<keyword evidence="9" id="KW-0539">Nucleus</keyword>
<dbReference type="Pfam" id="PF02892">
    <property type="entry name" value="zf-BED"/>
    <property type="match status" value="1"/>
</dbReference>
<dbReference type="InterPro" id="IPR036236">
    <property type="entry name" value="Znf_C2H2_sf"/>
</dbReference>
<dbReference type="SUPFAM" id="SSF57667">
    <property type="entry name" value="beta-beta-alpha zinc fingers"/>
    <property type="match status" value="1"/>
</dbReference>
<dbReference type="PANTHER" id="PTHR46481">
    <property type="entry name" value="ZINC FINGER BED DOMAIN-CONTAINING PROTEIN 4"/>
    <property type="match status" value="1"/>
</dbReference>
<dbReference type="GO" id="GO:0003677">
    <property type="term" value="F:DNA binding"/>
    <property type="evidence" value="ECO:0007669"/>
    <property type="project" value="UniProtKB-KW"/>
</dbReference>
<keyword evidence="5" id="KW-0862">Zinc</keyword>
<keyword evidence="6" id="KW-0805">Transcription regulation</keyword>
<dbReference type="InterPro" id="IPR008906">
    <property type="entry name" value="HATC_C_dom"/>
</dbReference>
<evidence type="ECO:0000256" key="3">
    <source>
        <dbReference type="ARBA" id="ARBA00022723"/>
    </source>
</evidence>
<sequence>MASASGSVCASTGASPAASHGTLVGTGQSQVSAPKPLRPTAGNETARVDGDGGPANVIHLDDVEESLEPAAKKKRDKKTTSEVWDYFTKSTVQTKGDKGNIEMEVWAKCKKCTFKTRGESNRGTTVFWNHLKNKHNLVRGQQELHLQSAGNSTVVQNFKFDPEESLKKFYKAVIMHDYPFKMVDHEFFVDFIKSLRPHFAFKCRITTRNDIIKIYLDEKKMLFDQLKLLSCRFSATMDMWTSNQNKGYMCITIHWIDDNWGMQKRIICLPHVKGRHGGELLAHEFVKGVMDWHLEKRLFSLTLDNAAANNKCVRAVVKELNNLAKIRKSPPLICGGVFFHVRCLCHILNLVAQNGLTVISKAVKNIRAIIVIVKNSTVQWEEFQSNKSGLPLDVATRWNSTYDMLSHALYYRSAFERLVYLHKDKYGHCAPTSDEWDMAESFCKCLKIFNDATVLFSGCQYPTANLFWWKFCEIKLALREWCESANITIASMAEAMQKKYDKYWKKTNIALAVACFLDPRYKKKLVEYFMLKIYKERAPAEVSRFMDVVMQLFQAYLKSALESTQSVAPPEPIAANTLGVNSDIEEFLYKDEDAANRDELSELDVYMKQKIFRWVDPSGKGAQFDVLSWWKSNQVKFPVLSRLARDVLAVQVSTVASESAFSSSGRIVSKFRSSLDPEAVEALVCTKDWLLASSKDQKVSIGSILDELDDTACTSTHEEQENLADDADKDNDEDNEIDSDIDDMEMDI</sequence>
<reference evidence="13 14" key="1">
    <citation type="submission" date="2024-02" db="EMBL/GenBank/DDBJ databases">
        <title>High-quality chromosome-scale genome assembly of Pensacola bahiagrass (Paspalum notatum Flugge var. saurae).</title>
        <authorList>
            <person name="Vega J.M."/>
            <person name="Podio M."/>
            <person name="Orjuela J."/>
            <person name="Siena L.A."/>
            <person name="Pessino S.C."/>
            <person name="Combes M.C."/>
            <person name="Mariac C."/>
            <person name="Albertini E."/>
            <person name="Pupilli F."/>
            <person name="Ortiz J.P.A."/>
            <person name="Leblanc O."/>
        </authorList>
    </citation>
    <scope>NUCLEOTIDE SEQUENCE [LARGE SCALE GENOMIC DNA]</scope>
    <source>
        <strain evidence="13">R1</strain>
        <tissue evidence="13">Leaf</tissue>
    </source>
</reference>
<dbReference type="PANTHER" id="PTHR46481:SF11">
    <property type="entry name" value="ZINC FINGER BED DOMAIN-CONTAINING PROTEIN RICESLEEPER 2-LIKE"/>
    <property type="match status" value="1"/>
</dbReference>
<dbReference type="EMBL" id="CP144746">
    <property type="protein sequence ID" value="WVZ59993.1"/>
    <property type="molecule type" value="Genomic_DNA"/>
</dbReference>
<gene>
    <name evidence="13" type="ORF">U9M48_010070</name>
</gene>
<organism evidence="13 14">
    <name type="scientific">Paspalum notatum var. saurae</name>
    <dbReference type="NCBI Taxonomy" id="547442"/>
    <lineage>
        <taxon>Eukaryota</taxon>
        <taxon>Viridiplantae</taxon>
        <taxon>Streptophyta</taxon>
        <taxon>Embryophyta</taxon>
        <taxon>Tracheophyta</taxon>
        <taxon>Spermatophyta</taxon>
        <taxon>Magnoliopsida</taxon>
        <taxon>Liliopsida</taxon>
        <taxon>Poales</taxon>
        <taxon>Poaceae</taxon>
        <taxon>PACMAD clade</taxon>
        <taxon>Panicoideae</taxon>
        <taxon>Andropogonodae</taxon>
        <taxon>Paspaleae</taxon>
        <taxon>Paspalinae</taxon>
        <taxon>Paspalum</taxon>
    </lineage>
</organism>
<dbReference type="AlphaFoldDB" id="A0AAQ3SSJ2"/>
<feature type="compositionally biased region" description="Polar residues" evidence="11">
    <location>
        <begin position="1"/>
        <end position="14"/>
    </location>
</feature>
<dbReference type="SUPFAM" id="SSF53098">
    <property type="entry name" value="Ribonuclease H-like"/>
    <property type="match status" value="1"/>
</dbReference>
<evidence type="ECO:0000256" key="5">
    <source>
        <dbReference type="ARBA" id="ARBA00022833"/>
    </source>
</evidence>
<name>A0AAQ3SSJ2_PASNO</name>
<dbReference type="Proteomes" id="UP001341281">
    <property type="component" value="Chromosome 02"/>
</dbReference>
<evidence type="ECO:0000313" key="13">
    <source>
        <dbReference type="EMBL" id="WVZ59993.1"/>
    </source>
</evidence>
<evidence type="ECO:0000256" key="6">
    <source>
        <dbReference type="ARBA" id="ARBA00023015"/>
    </source>
</evidence>
<keyword evidence="8" id="KW-0804">Transcription</keyword>
<feature type="region of interest" description="Disordered" evidence="11">
    <location>
        <begin position="1"/>
        <end position="57"/>
    </location>
</feature>
<feature type="domain" description="BED-type" evidence="12">
    <location>
        <begin position="78"/>
        <end position="135"/>
    </location>
</feature>
<comment type="subcellular location">
    <subcellularLocation>
        <location evidence="1">Nucleus</location>
    </subcellularLocation>
</comment>
<evidence type="ECO:0000256" key="9">
    <source>
        <dbReference type="ARBA" id="ARBA00023242"/>
    </source>
</evidence>
<dbReference type="SMART" id="SM00614">
    <property type="entry name" value="ZnF_BED"/>
    <property type="match status" value="1"/>
</dbReference>
<evidence type="ECO:0000256" key="7">
    <source>
        <dbReference type="ARBA" id="ARBA00023125"/>
    </source>
</evidence>
<accession>A0AAQ3SSJ2</accession>
<evidence type="ECO:0000313" key="14">
    <source>
        <dbReference type="Proteomes" id="UP001341281"/>
    </source>
</evidence>
<evidence type="ECO:0000256" key="11">
    <source>
        <dbReference type="SAM" id="MobiDB-lite"/>
    </source>
</evidence>
<dbReference type="GO" id="GO:0046983">
    <property type="term" value="F:protein dimerization activity"/>
    <property type="evidence" value="ECO:0007669"/>
    <property type="project" value="InterPro"/>
</dbReference>
<feature type="compositionally biased region" description="Acidic residues" evidence="11">
    <location>
        <begin position="721"/>
        <end position="748"/>
    </location>
</feature>
<dbReference type="Pfam" id="PF14372">
    <property type="entry name" value="hAT-like_RNase-H"/>
    <property type="match status" value="1"/>
</dbReference>
<keyword evidence="14" id="KW-1185">Reference proteome</keyword>
<dbReference type="InterPro" id="IPR012337">
    <property type="entry name" value="RNaseH-like_sf"/>
</dbReference>
<dbReference type="GO" id="GO:0008270">
    <property type="term" value="F:zinc ion binding"/>
    <property type="evidence" value="ECO:0007669"/>
    <property type="project" value="UniProtKB-KW"/>
</dbReference>
<dbReference type="InterPro" id="IPR052035">
    <property type="entry name" value="ZnF_BED_domain_contain"/>
</dbReference>
<protein>
    <recommendedName>
        <fullName evidence="12">BED-type domain-containing protein</fullName>
    </recommendedName>
</protein>
<dbReference type="InterPro" id="IPR003656">
    <property type="entry name" value="Znf_BED"/>
</dbReference>
<dbReference type="PROSITE" id="PS50808">
    <property type="entry name" value="ZF_BED"/>
    <property type="match status" value="1"/>
</dbReference>
<dbReference type="Pfam" id="PF05699">
    <property type="entry name" value="Dimer_Tnp_hAT"/>
    <property type="match status" value="1"/>
</dbReference>
<keyword evidence="4 10" id="KW-0863">Zinc-finger</keyword>
<evidence type="ECO:0000256" key="4">
    <source>
        <dbReference type="ARBA" id="ARBA00022771"/>
    </source>
</evidence>
<keyword evidence="3" id="KW-0479">Metal-binding</keyword>
<proteinExistence type="predicted"/>
<feature type="region of interest" description="Disordered" evidence="11">
    <location>
        <begin position="715"/>
        <end position="748"/>
    </location>
</feature>
<evidence type="ECO:0000259" key="12">
    <source>
        <dbReference type="PROSITE" id="PS50808"/>
    </source>
</evidence>
<dbReference type="InterPro" id="IPR025525">
    <property type="entry name" value="hAT-like_transposase_RNase-H"/>
</dbReference>
<dbReference type="GO" id="GO:0005634">
    <property type="term" value="C:nucleus"/>
    <property type="evidence" value="ECO:0007669"/>
    <property type="project" value="UniProtKB-SubCell"/>
</dbReference>
<evidence type="ECO:0000256" key="8">
    <source>
        <dbReference type="ARBA" id="ARBA00023163"/>
    </source>
</evidence>
<evidence type="ECO:0000256" key="2">
    <source>
        <dbReference type="ARBA" id="ARBA00011738"/>
    </source>
</evidence>
<evidence type="ECO:0000256" key="1">
    <source>
        <dbReference type="ARBA" id="ARBA00004123"/>
    </source>
</evidence>
<evidence type="ECO:0000256" key="10">
    <source>
        <dbReference type="PROSITE-ProRule" id="PRU00027"/>
    </source>
</evidence>
<keyword evidence="7" id="KW-0238">DNA-binding</keyword>
<comment type="subunit">
    <text evidence="2">Homodimer.</text>
</comment>